<dbReference type="GO" id="GO:0003677">
    <property type="term" value="F:DNA binding"/>
    <property type="evidence" value="ECO:0007669"/>
    <property type="project" value="InterPro"/>
</dbReference>
<sequence length="157" mass="18425">MSPSVVHRLWRQFQTTDSVSRRFSQGWPTATTSGDDRYFTLCARKNRTATRTLLRSSLVSATGKLVSTSIVRRRLHEGGLYARQPAICVPLMSRRRRDRSQWAQHVHGTPDQWRAVVFMYESRFSLESDSRRNLIWKEPGTRYHPSNIRERDAYRRG</sequence>
<gene>
    <name evidence="2" type="ORF">X975_15768</name>
</gene>
<proteinExistence type="predicted"/>
<evidence type="ECO:0000313" key="2">
    <source>
        <dbReference type="EMBL" id="KFM64657.1"/>
    </source>
</evidence>
<dbReference type="GO" id="GO:0015074">
    <property type="term" value="P:DNA integration"/>
    <property type="evidence" value="ECO:0007669"/>
    <property type="project" value="InterPro"/>
</dbReference>
<feature type="domain" description="Transposase Tc1-like" evidence="1">
    <location>
        <begin position="36"/>
        <end position="104"/>
    </location>
</feature>
<dbReference type="GO" id="GO:0006313">
    <property type="term" value="P:DNA transposition"/>
    <property type="evidence" value="ECO:0007669"/>
    <property type="project" value="InterPro"/>
</dbReference>
<organism evidence="2 3">
    <name type="scientific">Stegodyphus mimosarum</name>
    <name type="common">African social velvet spider</name>
    <dbReference type="NCBI Taxonomy" id="407821"/>
    <lineage>
        <taxon>Eukaryota</taxon>
        <taxon>Metazoa</taxon>
        <taxon>Ecdysozoa</taxon>
        <taxon>Arthropoda</taxon>
        <taxon>Chelicerata</taxon>
        <taxon>Arachnida</taxon>
        <taxon>Araneae</taxon>
        <taxon>Araneomorphae</taxon>
        <taxon>Entelegynae</taxon>
        <taxon>Eresoidea</taxon>
        <taxon>Eresidae</taxon>
        <taxon>Stegodyphus</taxon>
    </lineage>
</organism>
<evidence type="ECO:0000313" key="3">
    <source>
        <dbReference type="Proteomes" id="UP000054359"/>
    </source>
</evidence>
<dbReference type="Gene3D" id="3.30.420.10">
    <property type="entry name" value="Ribonuclease H-like superfamily/Ribonuclease H"/>
    <property type="match status" value="1"/>
</dbReference>
<dbReference type="InterPro" id="IPR036397">
    <property type="entry name" value="RNaseH_sf"/>
</dbReference>
<name>A0A087THR8_STEMI</name>
<dbReference type="OrthoDB" id="10357449at2759"/>
<protein>
    <recommendedName>
        <fullName evidence="1">Transposase Tc1-like domain-containing protein</fullName>
    </recommendedName>
</protein>
<keyword evidence="3" id="KW-1185">Reference proteome</keyword>
<dbReference type="EMBL" id="KK115275">
    <property type="protein sequence ID" value="KFM64657.1"/>
    <property type="molecule type" value="Genomic_DNA"/>
</dbReference>
<feature type="non-terminal residue" evidence="2">
    <location>
        <position position="157"/>
    </location>
</feature>
<evidence type="ECO:0000259" key="1">
    <source>
        <dbReference type="Pfam" id="PF01498"/>
    </source>
</evidence>
<dbReference type="Proteomes" id="UP000054359">
    <property type="component" value="Unassembled WGS sequence"/>
</dbReference>
<dbReference type="AlphaFoldDB" id="A0A087THR8"/>
<dbReference type="Pfam" id="PF01498">
    <property type="entry name" value="HTH_Tnp_Tc3_2"/>
    <property type="match status" value="1"/>
</dbReference>
<accession>A0A087THR8</accession>
<dbReference type="InterPro" id="IPR002492">
    <property type="entry name" value="Transposase_Tc1-like"/>
</dbReference>
<reference evidence="2 3" key="1">
    <citation type="submission" date="2013-11" db="EMBL/GenBank/DDBJ databases">
        <title>Genome sequencing of Stegodyphus mimosarum.</title>
        <authorList>
            <person name="Bechsgaard J."/>
        </authorList>
    </citation>
    <scope>NUCLEOTIDE SEQUENCE [LARGE SCALE GENOMIC DNA]</scope>
</reference>